<feature type="binding site" evidence="1">
    <location>
        <position position="20"/>
    </location>
    <ligand>
        <name>Mg(2+)</name>
        <dbReference type="ChEBI" id="CHEBI:18420"/>
        <label>1</label>
    </ligand>
</feature>
<reference evidence="2" key="1">
    <citation type="submission" date="2020-11" db="EMBL/GenBank/DDBJ databases">
        <title>Carbohydrate-dependent, anaerobic sulfur respiration: A novel catabolism in halophilic archaea.</title>
        <authorList>
            <person name="Sorokin D.Y."/>
            <person name="Messina E."/>
            <person name="Smedile F."/>
            <person name="La Cono V."/>
            <person name="Hallsworth J.E."/>
            <person name="Yakimov M.M."/>
        </authorList>
    </citation>
    <scope>NUCLEOTIDE SEQUENCE</scope>
    <source>
        <strain evidence="2">HSR-Bgl</strain>
    </source>
</reference>
<dbReference type="GO" id="GO:0016787">
    <property type="term" value="F:hydrolase activity"/>
    <property type="evidence" value="ECO:0007669"/>
    <property type="project" value="UniProtKB-KW"/>
</dbReference>
<dbReference type="Pfam" id="PF03747">
    <property type="entry name" value="ADP_ribosyl_GH"/>
    <property type="match status" value="1"/>
</dbReference>
<keyword evidence="1" id="KW-0479">Metal-binding</keyword>
<keyword evidence="2" id="KW-0378">Hydrolase</keyword>
<dbReference type="Gene3D" id="1.10.4080.10">
    <property type="entry name" value="ADP-ribosylation/Crystallin J1"/>
    <property type="match status" value="1"/>
</dbReference>
<name>A0A897NKH2_9EURY</name>
<protein>
    <submittedName>
        <fullName evidence="2">ADP-ribosylglycohydrolase</fullName>
    </submittedName>
</protein>
<gene>
    <name evidence="2" type="primary">draG2</name>
    <name evidence="2" type="ORF">HSBGL_2863</name>
</gene>
<feature type="binding site" evidence="1">
    <location>
        <position position="18"/>
    </location>
    <ligand>
        <name>Mg(2+)</name>
        <dbReference type="ChEBI" id="CHEBI:18420"/>
        <label>1</label>
    </ligand>
</feature>
<dbReference type="Proteomes" id="UP000663305">
    <property type="component" value="Chromosome"/>
</dbReference>
<dbReference type="InterPro" id="IPR036705">
    <property type="entry name" value="Ribosyl_crysJ1_sf"/>
</dbReference>
<dbReference type="GO" id="GO:0046872">
    <property type="term" value="F:metal ion binding"/>
    <property type="evidence" value="ECO:0007669"/>
    <property type="project" value="UniProtKB-KW"/>
</dbReference>
<sequence>MTEMLGHGAHDRPAGTVTDDTDLALRIARSLVEQGAFDGRDIADCFYAWYESDPFVIVGLMTADALREYGSGASWQDLEEPRRVRRDCRSAGLLDALAARGLSIQAPTWIREHANRSPRRPRVRR</sequence>
<comment type="cofactor">
    <cofactor evidence="1">
        <name>Mg(2+)</name>
        <dbReference type="ChEBI" id="CHEBI:18420"/>
    </cofactor>
    <text evidence="1">Binds 2 magnesium ions per subunit.</text>
</comment>
<accession>A0A897NKH2</accession>
<dbReference type="EMBL" id="CP064789">
    <property type="protein sequence ID" value="QSG13257.1"/>
    <property type="molecule type" value="Genomic_DNA"/>
</dbReference>
<evidence type="ECO:0000313" key="2">
    <source>
        <dbReference type="EMBL" id="QSG13257.1"/>
    </source>
</evidence>
<dbReference type="AlphaFoldDB" id="A0A897NKH2"/>
<dbReference type="InterPro" id="IPR005502">
    <property type="entry name" value="Ribosyl_crysJ1"/>
</dbReference>
<feature type="binding site" evidence="1">
    <location>
        <position position="19"/>
    </location>
    <ligand>
        <name>Mg(2+)</name>
        <dbReference type="ChEBI" id="CHEBI:18420"/>
        <label>1</label>
    </ligand>
</feature>
<evidence type="ECO:0000313" key="3">
    <source>
        <dbReference type="Proteomes" id="UP000663305"/>
    </source>
</evidence>
<organism evidence="2 3">
    <name type="scientific">Halapricum desulfuricans</name>
    <dbReference type="NCBI Taxonomy" id="2841257"/>
    <lineage>
        <taxon>Archaea</taxon>
        <taxon>Methanobacteriati</taxon>
        <taxon>Methanobacteriota</taxon>
        <taxon>Stenosarchaea group</taxon>
        <taxon>Halobacteria</taxon>
        <taxon>Halobacteriales</taxon>
        <taxon>Haloarculaceae</taxon>
        <taxon>Halapricum</taxon>
    </lineage>
</organism>
<dbReference type="SUPFAM" id="SSF101478">
    <property type="entry name" value="ADP-ribosylglycohydrolase"/>
    <property type="match status" value="1"/>
</dbReference>
<keyword evidence="1" id="KW-0460">Magnesium</keyword>
<proteinExistence type="predicted"/>
<evidence type="ECO:0000256" key="1">
    <source>
        <dbReference type="PIRSR" id="PIRSR605502-1"/>
    </source>
</evidence>